<dbReference type="SMART" id="SM00358">
    <property type="entry name" value="DSRM"/>
    <property type="match status" value="1"/>
</dbReference>
<evidence type="ECO:0000256" key="7">
    <source>
        <dbReference type="ARBA" id="ARBA00035187"/>
    </source>
</evidence>
<dbReference type="EMBL" id="JAHLJV010000058">
    <property type="protein sequence ID" value="KAK1580131.1"/>
    <property type="molecule type" value="Genomic_DNA"/>
</dbReference>
<dbReference type="Proteomes" id="UP001230504">
    <property type="component" value="Unassembled WGS sequence"/>
</dbReference>
<evidence type="ECO:0000256" key="8">
    <source>
        <dbReference type="SAM" id="MobiDB-lite"/>
    </source>
</evidence>
<dbReference type="InterPro" id="IPR000999">
    <property type="entry name" value="RNase_III_dom"/>
</dbReference>
<reference evidence="10" key="1">
    <citation type="submission" date="2021-06" db="EMBL/GenBank/DDBJ databases">
        <title>Comparative genomics, transcriptomics and evolutionary studies reveal genomic signatures of adaptation to plant cell wall in hemibiotrophic fungi.</title>
        <authorList>
            <consortium name="DOE Joint Genome Institute"/>
            <person name="Baroncelli R."/>
            <person name="Diaz J.F."/>
            <person name="Benocci T."/>
            <person name="Peng M."/>
            <person name="Battaglia E."/>
            <person name="Haridas S."/>
            <person name="Andreopoulos W."/>
            <person name="Labutti K."/>
            <person name="Pangilinan J."/>
            <person name="Floch G.L."/>
            <person name="Makela M.R."/>
            <person name="Henrissat B."/>
            <person name="Grigoriev I.V."/>
            <person name="Crouch J.A."/>
            <person name="De Vries R.P."/>
            <person name="Sukno S.A."/>
            <person name="Thon M.R."/>
        </authorList>
    </citation>
    <scope>NUCLEOTIDE SEQUENCE</scope>
    <source>
        <strain evidence="10">CBS 125086</strain>
    </source>
</reference>
<evidence type="ECO:0000256" key="4">
    <source>
        <dbReference type="ARBA" id="ARBA00023128"/>
    </source>
</evidence>
<dbReference type="Gene3D" id="1.10.1520.10">
    <property type="entry name" value="Ribonuclease III domain"/>
    <property type="match status" value="1"/>
</dbReference>
<protein>
    <recommendedName>
        <fullName evidence="7">Large ribosomal subunit protein mL44</fullName>
    </recommendedName>
</protein>
<dbReference type="GeneID" id="85446525"/>
<gene>
    <name evidence="10" type="ORF">LY79DRAFT_637456</name>
</gene>
<dbReference type="PANTHER" id="PTHR11207:SF32">
    <property type="entry name" value="LARGE RIBOSOMAL SUBUNIT PROTEIN ML44"/>
    <property type="match status" value="1"/>
</dbReference>
<dbReference type="GO" id="GO:0003725">
    <property type="term" value="F:double-stranded RNA binding"/>
    <property type="evidence" value="ECO:0007669"/>
    <property type="project" value="InterPro"/>
</dbReference>
<dbReference type="GO" id="GO:0005739">
    <property type="term" value="C:mitochondrion"/>
    <property type="evidence" value="ECO:0007669"/>
    <property type="project" value="TreeGrafter"/>
</dbReference>
<comment type="caution">
    <text evidence="10">The sequence shown here is derived from an EMBL/GenBank/DDBJ whole genome shotgun (WGS) entry which is preliminary data.</text>
</comment>
<evidence type="ECO:0000259" key="9">
    <source>
        <dbReference type="PROSITE" id="PS50142"/>
    </source>
</evidence>
<accession>A0AAD8V1N0</accession>
<name>A0AAD8V1N0_9PEZI</name>
<dbReference type="Pfam" id="PF22892">
    <property type="entry name" value="DSRM_MRPL44"/>
    <property type="match status" value="1"/>
</dbReference>
<dbReference type="InterPro" id="IPR036389">
    <property type="entry name" value="RNase_III_sf"/>
</dbReference>
<sequence>MKRSRISRCTGQLLSAPAGTHASSCLTPISFRPQQLSRPSNPVRTRSMFSSTKPAAAAAAAPHLASESLDASSTTTTTTPAGPRTLPSPLPQKALSSAKLAALHARLSLPAKFPLQTLARALVDPSADPSPNFNNANLAVVGGTLIGYHVSEWLIAHYPRLPMAILYEAMRAYAGSDSLYRVASQWGVESAAAPGGEVDPGLLQWSQDPTAGIVHGRWGYVRKEHRHLDKFKWRRSVSSRVVLDDEFGDTLHAPEPNPLEPAADPQDPAMARERYMKIRNNAHAAFVRAVTGAVYAHAGRDAARAFIDAHVLSRKVELEKLFSFKLPTRELAMLCAREGFEAPVARLESETGRMSRTPVYVVGIYSGRDKLGEGTGASLDFARLQASMNALKAWYLYSPGAKVRVPSDMFVEGAKPWKPLHIDMGEII</sequence>
<keyword evidence="5" id="KW-0687">Ribonucleoprotein</keyword>
<evidence type="ECO:0000313" key="11">
    <source>
        <dbReference type="Proteomes" id="UP001230504"/>
    </source>
</evidence>
<dbReference type="SUPFAM" id="SSF54768">
    <property type="entry name" value="dsRNA-binding domain-like"/>
    <property type="match status" value="1"/>
</dbReference>
<feature type="compositionally biased region" description="Polar residues" evidence="8">
    <location>
        <begin position="32"/>
        <end position="53"/>
    </location>
</feature>
<keyword evidence="2" id="KW-0694">RNA-binding</keyword>
<dbReference type="InterPro" id="IPR044444">
    <property type="entry name" value="Ribosomal_mL44_DSRM_metazoa"/>
</dbReference>
<dbReference type="GO" id="GO:0004525">
    <property type="term" value="F:ribonuclease III activity"/>
    <property type="evidence" value="ECO:0007669"/>
    <property type="project" value="InterPro"/>
</dbReference>
<feature type="region of interest" description="Disordered" evidence="8">
    <location>
        <begin position="32"/>
        <end position="91"/>
    </location>
</feature>
<dbReference type="CDD" id="cd19873">
    <property type="entry name" value="DSRM_MRPL3_like"/>
    <property type="match status" value="1"/>
</dbReference>
<keyword evidence="11" id="KW-1185">Reference proteome</keyword>
<dbReference type="SUPFAM" id="SSF69065">
    <property type="entry name" value="RNase III domain-like"/>
    <property type="match status" value="1"/>
</dbReference>
<evidence type="ECO:0000256" key="5">
    <source>
        <dbReference type="ARBA" id="ARBA00023274"/>
    </source>
</evidence>
<keyword evidence="3 10" id="KW-0689">Ribosomal protein</keyword>
<comment type="similarity">
    <text evidence="6">Belongs to the ribonuclease III family. Mitochondrion-specific ribosomal protein mL44 subfamily.</text>
</comment>
<evidence type="ECO:0000313" key="10">
    <source>
        <dbReference type="EMBL" id="KAK1580131.1"/>
    </source>
</evidence>
<dbReference type="GO" id="GO:0003735">
    <property type="term" value="F:structural constituent of ribosome"/>
    <property type="evidence" value="ECO:0007669"/>
    <property type="project" value="TreeGrafter"/>
</dbReference>
<dbReference type="Gene3D" id="3.30.160.20">
    <property type="match status" value="1"/>
</dbReference>
<dbReference type="PANTHER" id="PTHR11207">
    <property type="entry name" value="RIBONUCLEASE III"/>
    <property type="match status" value="1"/>
</dbReference>
<organism evidence="10 11">
    <name type="scientific">Colletotrichum navitas</name>
    <dbReference type="NCBI Taxonomy" id="681940"/>
    <lineage>
        <taxon>Eukaryota</taxon>
        <taxon>Fungi</taxon>
        <taxon>Dikarya</taxon>
        <taxon>Ascomycota</taxon>
        <taxon>Pezizomycotina</taxon>
        <taxon>Sordariomycetes</taxon>
        <taxon>Hypocreomycetidae</taxon>
        <taxon>Glomerellales</taxon>
        <taxon>Glomerellaceae</taxon>
        <taxon>Colletotrichum</taxon>
        <taxon>Colletotrichum graminicola species complex</taxon>
    </lineage>
</organism>
<evidence type="ECO:0000256" key="6">
    <source>
        <dbReference type="ARBA" id="ARBA00024034"/>
    </source>
</evidence>
<dbReference type="InterPro" id="IPR014720">
    <property type="entry name" value="dsRBD_dom"/>
</dbReference>
<dbReference type="GO" id="GO:0005840">
    <property type="term" value="C:ribosome"/>
    <property type="evidence" value="ECO:0007669"/>
    <property type="project" value="UniProtKB-KW"/>
</dbReference>
<dbReference type="InterPro" id="IPR044443">
    <property type="entry name" value="Ribosomal_mL44_DSRM_fung"/>
</dbReference>
<dbReference type="PROSITE" id="PS50142">
    <property type="entry name" value="RNASE_3_2"/>
    <property type="match status" value="1"/>
</dbReference>
<dbReference type="GO" id="GO:0006396">
    <property type="term" value="P:RNA processing"/>
    <property type="evidence" value="ECO:0007669"/>
    <property type="project" value="InterPro"/>
</dbReference>
<dbReference type="AlphaFoldDB" id="A0AAD8V1N0"/>
<proteinExistence type="inferred from homology"/>
<feature type="domain" description="RNase III" evidence="9">
    <location>
        <begin position="100"/>
        <end position="188"/>
    </location>
</feature>
<keyword evidence="4" id="KW-0496">Mitochondrion</keyword>
<evidence type="ECO:0000256" key="3">
    <source>
        <dbReference type="ARBA" id="ARBA00022980"/>
    </source>
</evidence>
<evidence type="ECO:0000256" key="1">
    <source>
        <dbReference type="ARBA" id="ARBA00004173"/>
    </source>
</evidence>
<comment type="subcellular location">
    <subcellularLocation>
        <location evidence="1">Mitochondrion</location>
    </subcellularLocation>
</comment>
<dbReference type="RefSeq" id="XP_060411190.1">
    <property type="nucleotide sequence ID" value="XM_060562285.1"/>
</dbReference>
<evidence type="ECO:0000256" key="2">
    <source>
        <dbReference type="ARBA" id="ARBA00022884"/>
    </source>
</evidence>
<dbReference type="SMART" id="SM00535">
    <property type="entry name" value="RIBOc"/>
    <property type="match status" value="1"/>
</dbReference>